<feature type="transmembrane region" description="Helical" evidence="1">
    <location>
        <begin position="119"/>
        <end position="144"/>
    </location>
</feature>
<evidence type="ECO:0000256" key="1">
    <source>
        <dbReference type="SAM" id="Phobius"/>
    </source>
</evidence>
<protein>
    <submittedName>
        <fullName evidence="2">NADH dehydrogenase subunit 6</fullName>
    </submittedName>
</protein>
<evidence type="ECO:0000313" key="2">
    <source>
        <dbReference type="EMBL" id="AGO44126.1"/>
    </source>
</evidence>
<geneLocation type="mitochondrion" evidence="2"/>
<keyword evidence="1" id="KW-0812">Transmembrane</keyword>
<organism evidence="2">
    <name type="scientific">Haematopinus suis</name>
    <dbReference type="NCBI Taxonomy" id="511927"/>
    <lineage>
        <taxon>Eukaryota</taxon>
        <taxon>Metazoa</taxon>
        <taxon>Ecdysozoa</taxon>
        <taxon>Arthropoda</taxon>
        <taxon>Hexapoda</taxon>
        <taxon>Insecta</taxon>
        <taxon>Pterygota</taxon>
        <taxon>Neoptera</taxon>
        <taxon>Paraneoptera</taxon>
        <taxon>Psocodea</taxon>
        <taxon>Troctomorpha</taxon>
        <taxon>Phthiraptera</taxon>
        <taxon>Anoplura</taxon>
        <taxon>Haematopinidae</taxon>
        <taxon>Haematopinus</taxon>
    </lineage>
</organism>
<feature type="transmembrane region" description="Helical" evidence="1">
    <location>
        <begin position="47"/>
        <end position="72"/>
    </location>
</feature>
<keyword evidence="1" id="KW-1133">Transmembrane helix</keyword>
<dbReference type="EMBL" id="KC814609">
    <property type="protein sequence ID" value="AGO44126.1"/>
    <property type="molecule type" value="Genomic_DNA"/>
</dbReference>
<accession>R9ZQ37</accession>
<proteinExistence type="predicted"/>
<name>R9ZQ37_9NEOP</name>
<keyword evidence="2" id="KW-0496">Mitochondrion</keyword>
<gene>
    <name evidence="2" type="primary">nad6</name>
</gene>
<reference evidence="2" key="1">
    <citation type="journal article" date="2013" name="Genome Biol. Evol.">
        <title>Substantial Variation in the Extent of Mitochondrial Genome Fragmentation among Blood-Sucking Lice of Mammals.</title>
        <authorList>
            <person name="Jiang H."/>
            <person name="Barker S.C."/>
            <person name="Shao R."/>
        </authorList>
    </citation>
    <scope>NUCLEOTIDE SEQUENCE</scope>
    <source>
        <strain evidence="2">B2311</strain>
    </source>
</reference>
<feature type="transmembrane region" description="Helical" evidence="1">
    <location>
        <begin position="84"/>
        <end position="104"/>
    </location>
</feature>
<sequence length="149" mass="16889">MILWTCCLIAALCSLYLWMASSCSMVVLSLSVQIVMYSVMLAMSVTHYWIVILSIMGLLGGLIVFLSFILMMLPNPDLGVFNKWNYVGLSMLMLLMLTSIYLPVVDKNEPELLPISLHLYAYGLCFFLLLFVLLIMVGIMNYGYKSIYL</sequence>
<keyword evidence="1" id="KW-0472">Membrane</keyword>
<dbReference type="AlphaFoldDB" id="R9ZQ37"/>